<dbReference type="GO" id="GO:0005509">
    <property type="term" value="F:calcium ion binding"/>
    <property type="evidence" value="ECO:0007669"/>
    <property type="project" value="InterPro"/>
</dbReference>
<dbReference type="GO" id="GO:0005576">
    <property type="term" value="C:extracellular region"/>
    <property type="evidence" value="ECO:0007669"/>
    <property type="project" value="InterPro"/>
</dbReference>
<dbReference type="GO" id="GO:0005764">
    <property type="term" value="C:lysosome"/>
    <property type="evidence" value="ECO:0007669"/>
    <property type="project" value="TreeGrafter"/>
</dbReference>
<keyword evidence="3" id="KW-1185">Reference proteome</keyword>
<accession>A0AAD9IZK8</accession>
<dbReference type="PANTHER" id="PTHR10697">
    <property type="entry name" value="MAMMALIAN EPENDYMIN-RELATED PROTEIN 1"/>
    <property type="match status" value="1"/>
</dbReference>
<dbReference type="EMBL" id="JAODUP010000810">
    <property type="protein sequence ID" value="KAK2143817.1"/>
    <property type="molecule type" value="Genomic_DNA"/>
</dbReference>
<protein>
    <submittedName>
        <fullName evidence="2">Uncharacterized protein</fullName>
    </submittedName>
</protein>
<dbReference type="Proteomes" id="UP001208570">
    <property type="component" value="Unassembled WGS sequence"/>
</dbReference>
<proteinExistence type="predicted"/>
<name>A0AAD9IZK8_9ANNE</name>
<feature type="signal peptide" evidence="1">
    <location>
        <begin position="1"/>
        <end position="25"/>
    </location>
</feature>
<comment type="caution">
    <text evidence="2">The sequence shown here is derived from an EMBL/GenBank/DDBJ whole genome shotgun (WGS) entry which is preliminary data.</text>
</comment>
<evidence type="ECO:0000256" key="1">
    <source>
        <dbReference type="SAM" id="SignalP"/>
    </source>
</evidence>
<evidence type="ECO:0000313" key="3">
    <source>
        <dbReference type="Proteomes" id="UP001208570"/>
    </source>
</evidence>
<reference evidence="2" key="1">
    <citation type="journal article" date="2023" name="Mol. Biol. Evol.">
        <title>Third-Generation Sequencing Reveals the Adaptive Role of the Epigenome in Three Deep-Sea Polychaetes.</title>
        <authorList>
            <person name="Perez M."/>
            <person name="Aroh O."/>
            <person name="Sun Y."/>
            <person name="Lan Y."/>
            <person name="Juniper S.K."/>
            <person name="Young C.R."/>
            <person name="Angers B."/>
            <person name="Qian P.Y."/>
        </authorList>
    </citation>
    <scope>NUCLEOTIDE SEQUENCE</scope>
    <source>
        <strain evidence="2">P08H-3</strain>
    </source>
</reference>
<feature type="chain" id="PRO_5042130557" evidence="1">
    <location>
        <begin position="26"/>
        <end position="233"/>
    </location>
</feature>
<dbReference type="AlphaFoldDB" id="A0AAD9IZK8"/>
<keyword evidence="1" id="KW-0732">Signal</keyword>
<dbReference type="InterPro" id="IPR001299">
    <property type="entry name" value="Ependymin"/>
</dbReference>
<dbReference type="GO" id="GO:0007160">
    <property type="term" value="P:cell-matrix adhesion"/>
    <property type="evidence" value="ECO:0007669"/>
    <property type="project" value="InterPro"/>
</dbReference>
<organism evidence="2 3">
    <name type="scientific">Paralvinella palmiformis</name>
    <dbReference type="NCBI Taxonomy" id="53620"/>
    <lineage>
        <taxon>Eukaryota</taxon>
        <taxon>Metazoa</taxon>
        <taxon>Spiralia</taxon>
        <taxon>Lophotrochozoa</taxon>
        <taxon>Annelida</taxon>
        <taxon>Polychaeta</taxon>
        <taxon>Sedentaria</taxon>
        <taxon>Canalipalpata</taxon>
        <taxon>Terebellida</taxon>
        <taxon>Terebelliformia</taxon>
        <taxon>Alvinellidae</taxon>
        <taxon>Paralvinella</taxon>
    </lineage>
</organism>
<evidence type="ECO:0000313" key="2">
    <source>
        <dbReference type="EMBL" id="KAK2143817.1"/>
    </source>
</evidence>
<dbReference type="PANTHER" id="PTHR10697:SF1">
    <property type="entry name" value="MAMMALIAN EPENDYMIN-RELATED PROTEIN 1"/>
    <property type="match status" value="1"/>
</dbReference>
<sequence>MDFTFRRLLSYYIAMFVLLSPCCRCKENPRCCFPDVFEAFIGVDAGTNAQCAGDVYKNEFRLYYDYPNRRWGVIHGKELRHGGWTGYMVTEDYNKREITRAKEFCIISSIKENWQMNRFCLPEDAEYLETVTMGFGEHSLTYDTWTWSKPITLFTGEQTTMYVTTGVTDDCTFINEIALWKEDNGRFNATNHFAFFNIKDGRLSANNVFYEVDENIECRNSESLHVGNSSVLS</sequence>
<gene>
    <name evidence="2" type="ORF">LSH36_809g01001</name>
</gene>